<dbReference type="Pfam" id="PF07080">
    <property type="entry name" value="DUF1348"/>
    <property type="match status" value="1"/>
</dbReference>
<dbReference type="SUPFAM" id="SSF54427">
    <property type="entry name" value="NTF2-like"/>
    <property type="match status" value="1"/>
</dbReference>
<gene>
    <name evidence="1" type="ORF">D806_032660</name>
</gene>
<dbReference type="PANTHER" id="PTHR31757">
    <property type="entry name" value="SLL0781 PROTEIN"/>
    <property type="match status" value="1"/>
</dbReference>
<dbReference type="InterPro" id="IPR032710">
    <property type="entry name" value="NTF2-like_dom_sf"/>
</dbReference>
<reference evidence="1 2" key="1">
    <citation type="journal article" date="2013" name="Genome Announc.">
        <title>Draft genome sequence of MKD8, a conjugal recipient Mycobacterium smegmatis strain.</title>
        <authorList>
            <person name="Gray T.A."/>
            <person name="Palumbo M.J."/>
            <person name="Derbyshire K.M."/>
        </authorList>
    </citation>
    <scope>NUCLEOTIDE SEQUENCE [LARGE SCALE GENOMIC DNA]</scope>
    <source>
        <strain evidence="1 2">MKD8</strain>
    </source>
</reference>
<dbReference type="Proteomes" id="UP000011200">
    <property type="component" value="Chromosome"/>
</dbReference>
<evidence type="ECO:0000313" key="2">
    <source>
        <dbReference type="Proteomes" id="UP000011200"/>
    </source>
</evidence>
<dbReference type="EMBL" id="CP027541">
    <property type="protein sequence ID" value="AWT54238.1"/>
    <property type="molecule type" value="Genomic_DNA"/>
</dbReference>
<protein>
    <submittedName>
        <fullName evidence="1">Response regulator receiver domain protein</fullName>
    </submittedName>
</protein>
<evidence type="ECO:0000313" key="1">
    <source>
        <dbReference type="EMBL" id="AWT54238.1"/>
    </source>
</evidence>
<accession>A0A2U9PR91</accession>
<dbReference type="InterPro" id="IPR009783">
    <property type="entry name" value="DUF1348"/>
</dbReference>
<dbReference type="Gene3D" id="3.10.450.50">
    <property type="match status" value="1"/>
</dbReference>
<sequence length="196" mass="22135">MALPAVSDDWLVALATGGFGHQSSLVTMGLTNSEQEDMMTTATTPLVPPFTSATAIAKVRAAENLWNTREPERVARGYSIDSVWRNRSAFIHGRPAIVEFLKAKWATELDYRLIKEVWAYGDDRIAVRFAYEYHDAAGQWFRAYGNENWEFDPDGLMRHRHASINDLAIAESDRLFHWDSSGPRPDRHPGLSELGL</sequence>
<dbReference type="PANTHER" id="PTHR31757:SF0">
    <property type="entry name" value="SLL0781 PROTEIN"/>
    <property type="match status" value="1"/>
</dbReference>
<organism evidence="1 2">
    <name type="scientific">Mycolicibacterium smegmatis (strain MKD8)</name>
    <name type="common">Mycobacterium smegmatis</name>
    <dbReference type="NCBI Taxonomy" id="1214915"/>
    <lineage>
        <taxon>Bacteria</taxon>
        <taxon>Bacillati</taxon>
        <taxon>Actinomycetota</taxon>
        <taxon>Actinomycetes</taxon>
        <taxon>Mycobacteriales</taxon>
        <taxon>Mycobacteriaceae</taxon>
        <taxon>Mycolicibacterium</taxon>
    </lineage>
</organism>
<name>A0A2U9PR91_MYCSE</name>
<reference evidence="2" key="2">
    <citation type="submission" date="2018-03" db="EMBL/GenBank/DDBJ databases">
        <authorList>
            <person name="Derbyshire K."/>
            <person name="Gray T.A."/>
            <person name="Champion M."/>
        </authorList>
    </citation>
    <scope>NUCLEOTIDE SEQUENCE [LARGE SCALE GENOMIC DNA]</scope>
    <source>
        <strain evidence="2">MKD8</strain>
    </source>
</reference>
<proteinExistence type="predicted"/>
<dbReference type="AlphaFoldDB" id="A0A2U9PR91"/>